<evidence type="ECO:0000256" key="1">
    <source>
        <dbReference type="ARBA" id="ARBA00007917"/>
    </source>
</evidence>
<dbReference type="PRINTS" id="PR01995">
    <property type="entry name" value="UPF0595"/>
</dbReference>
<protein>
    <recommendedName>
        <fullName evidence="2">Cysteine-rich DPF motif domain-containing protein 1</fullName>
    </recommendedName>
</protein>
<dbReference type="AlphaFoldDB" id="A0A224YDD8"/>
<dbReference type="InterPro" id="IPR042426">
    <property type="entry name" value="CDPF1"/>
</dbReference>
<comment type="similarity">
    <text evidence="1">Belongs to the CDPF1 family.</text>
</comment>
<evidence type="ECO:0000256" key="2">
    <source>
        <dbReference type="ARBA" id="ARBA00014801"/>
    </source>
</evidence>
<reference evidence="4" key="1">
    <citation type="journal article" date="2017" name="Parasit. Vectors">
        <title>Sialotranscriptomics of Rhipicephalus zambeziensis reveals intricate expression profiles of secretory proteins and suggests tight temporal transcriptional regulation during blood-feeding.</title>
        <authorList>
            <person name="de Castro M.H."/>
            <person name="de Klerk D."/>
            <person name="Pienaar R."/>
            <person name="Rees D.J.G."/>
            <person name="Mans B.J."/>
        </authorList>
    </citation>
    <scope>NUCLEOTIDE SEQUENCE</scope>
    <source>
        <tissue evidence="4">Salivary glands</tissue>
    </source>
</reference>
<name>A0A224YDD8_9ACAR</name>
<dbReference type="InterPro" id="IPR018785">
    <property type="entry name" value="CDPF1_dom"/>
</dbReference>
<organism evidence="4">
    <name type="scientific">Rhipicephalus zambeziensis</name>
    <dbReference type="NCBI Taxonomy" id="60191"/>
    <lineage>
        <taxon>Eukaryota</taxon>
        <taxon>Metazoa</taxon>
        <taxon>Ecdysozoa</taxon>
        <taxon>Arthropoda</taxon>
        <taxon>Chelicerata</taxon>
        <taxon>Arachnida</taxon>
        <taxon>Acari</taxon>
        <taxon>Parasitiformes</taxon>
        <taxon>Ixodida</taxon>
        <taxon>Ixodoidea</taxon>
        <taxon>Ixodidae</taxon>
        <taxon>Rhipicephalinae</taxon>
        <taxon>Rhipicephalus</taxon>
        <taxon>Rhipicephalus</taxon>
    </lineage>
</organism>
<dbReference type="EMBL" id="GFPF01000838">
    <property type="protein sequence ID" value="MAA11984.1"/>
    <property type="molecule type" value="Transcribed_RNA"/>
</dbReference>
<dbReference type="PANTHER" id="PTHR31849:SF1">
    <property type="entry name" value="CYSTEINE-RICH DPF MOTIF DOMAIN-CONTAINING PROTEIN 1"/>
    <property type="match status" value="1"/>
</dbReference>
<proteinExistence type="inferred from homology"/>
<evidence type="ECO:0000313" key="4">
    <source>
        <dbReference type="EMBL" id="MAA11984.1"/>
    </source>
</evidence>
<evidence type="ECO:0000259" key="3">
    <source>
        <dbReference type="Pfam" id="PF10170"/>
    </source>
</evidence>
<dbReference type="Pfam" id="PF10170">
    <property type="entry name" value="C6_DPF"/>
    <property type="match status" value="1"/>
</dbReference>
<feature type="domain" description="Cysteine-rich DPF motif" evidence="3">
    <location>
        <begin position="14"/>
        <end position="103"/>
    </location>
</feature>
<accession>A0A224YDD8</accession>
<sequence length="106" mass="12011">MQTEARPATEDNYFVCSVCGLREKYHVECDSIKRFGLRFLEKVYFVKDGSGEDLGGFAVGSDCSVCRRAVCHASECSVFYAKRFCKACFVQHSLQFPPQMRQAFGK</sequence>
<dbReference type="PANTHER" id="PTHR31849">
    <property type="entry name" value="CYSTEINE-RICH PDF MOTIF DOMAIN-CONTAINING PROTEIN 1"/>
    <property type="match status" value="1"/>
</dbReference>